<accession>A0A368ZJI4</accession>
<dbReference type="RefSeq" id="WP_114308425.1">
    <property type="nucleotide sequence ID" value="NZ_QPJO01000001.1"/>
</dbReference>
<dbReference type="SUPFAM" id="SSF53448">
    <property type="entry name" value="Nucleotide-diphospho-sugar transferases"/>
    <property type="match status" value="1"/>
</dbReference>
<dbReference type="InterPro" id="IPR001173">
    <property type="entry name" value="Glyco_trans_2-like"/>
</dbReference>
<dbReference type="Pfam" id="PF00535">
    <property type="entry name" value="Glycos_transf_2"/>
    <property type="match status" value="1"/>
</dbReference>
<dbReference type="GO" id="GO:0016740">
    <property type="term" value="F:transferase activity"/>
    <property type="evidence" value="ECO:0007669"/>
    <property type="project" value="UniProtKB-KW"/>
</dbReference>
<name>A0A368ZJI4_9FLAO</name>
<evidence type="ECO:0000313" key="2">
    <source>
        <dbReference type="EMBL" id="RCW93942.1"/>
    </source>
</evidence>
<evidence type="ECO:0000313" key="3">
    <source>
        <dbReference type="Proteomes" id="UP000253436"/>
    </source>
</evidence>
<dbReference type="InterPro" id="IPR029044">
    <property type="entry name" value="Nucleotide-diphossugar_trans"/>
</dbReference>
<protein>
    <submittedName>
        <fullName evidence="2">Glycosyl transferase family 2</fullName>
    </submittedName>
</protein>
<organism evidence="2 3">
    <name type="scientific">Winogradskyella arenosi</name>
    <dbReference type="NCBI Taxonomy" id="533325"/>
    <lineage>
        <taxon>Bacteria</taxon>
        <taxon>Pseudomonadati</taxon>
        <taxon>Bacteroidota</taxon>
        <taxon>Flavobacteriia</taxon>
        <taxon>Flavobacteriales</taxon>
        <taxon>Flavobacteriaceae</taxon>
        <taxon>Winogradskyella</taxon>
    </lineage>
</organism>
<dbReference type="OrthoDB" id="1134820at2"/>
<keyword evidence="3" id="KW-1185">Reference proteome</keyword>
<dbReference type="AlphaFoldDB" id="A0A368ZJI4"/>
<dbReference type="Proteomes" id="UP000253436">
    <property type="component" value="Unassembled WGS sequence"/>
</dbReference>
<evidence type="ECO:0000259" key="1">
    <source>
        <dbReference type="Pfam" id="PF00535"/>
    </source>
</evidence>
<comment type="caution">
    <text evidence="2">The sequence shown here is derived from an EMBL/GenBank/DDBJ whole genome shotgun (WGS) entry which is preliminary data.</text>
</comment>
<proteinExistence type="predicted"/>
<feature type="domain" description="Glycosyltransferase 2-like" evidence="1">
    <location>
        <begin position="5"/>
        <end position="123"/>
    </location>
</feature>
<dbReference type="EMBL" id="QPJO01000001">
    <property type="protein sequence ID" value="RCW93942.1"/>
    <property type="molecule type" value="Genomic_DNA"/>
</dbReference>
<sequence>MKIGVIIVLHNNETELETALCINQIKTLEDTVLCLVDNASKDNTLSLLDDIKEVCSAKVSVIEIKKKGSEIAAIKAGVRYMLNQFNLKYLGYIDANALKQQGFTFSDTIEHFCSHKDQIISLHIETLARQKVRKTLLKRVFSVVGYLKDIIKSSSYSTSA</sequence>
<keyword evidence="2" id="KW-0808">Transferase</keyword>
<gene>
    <name evidence="2" type="ORF">DFQ08_101742</name>
</gene>
<dbReference type="Gene3D" id="3.90.550.10">
    <property type="entry name" value="Spore Coat Polysaccharide Biosynthesis Protein SpsA, Chain A"/>
    <property type="match status" value="1"/>
</dbReference>
<reference evidence="2 3" key="1">
    <citation type="submission" date="2018-07" db="EMBL/GenBank/DDBJ databases">
        <title>Genomic Encyclopedia of Type Strains, Phase III (KMG-III): the genomes of soil and plant-associated and newly described type strains.</title>
        <authorList>
            <person name="Whitman W."/>
        </authorList>
    </citation>
    <scope>NUCLEOTIDE SEQUENCE [LARGE SCALE GENOMIC DNA]</scope>
    <source>
        <strain evidence="2 3">CECT 7958</strain>
    </source>
</reference>